<organism evidence="2 3">
    <name type="scientific">Eumeta variegata</name>
    <name type="common">Bagworm moth</name>
    <name type="synonym">Eumeta japonica</name>
    <dbReference type="NCBI Taxonomy" id="151549"/>
    <lineage>
        <taxon>Eukaryota</taxon>
        <taxon>Metazoa</taxon>
        <taxon>Ecdysozoa</taxon>
        <taxon>Arthropoda</taxon>
        <taxon>Hexapoda</taxon>
        <taxon>Insecta</taxon>
        <taxon>Pterygota</taxon>
        <taxon>Neoptera</taxon>
        <taxon>Endopterygota</taxon>
        <taxon>Lepidoptera</taxon>
        <taxon>Glossata</taxon>
        <taxon>Ditrysia</taxon>
        <taxon>Tineoidea</taxon>
        <taxon>Psychidae</taxon>
        <taxon>Oiketicinae</taxon>
        <taxon>Eumeta</taxon>
    </lineage>
</organism>
<keyword evidence="3" id="KW-1185">Reference proteome</keyword>
<accession>A0A4C1XQ36</accession>
<protein>
    <submittedName>
        <fullName evidence="2">Uncharacterized protein</fullName>
    </submittedName>
</protein>
<reference evidence="2 3" key="1">
    <citation type="journal article" date="2019" name="Commun. Biol.">
        <title>The bagworm genome reveals a unique fibroin gene that provides high tensile strength.</title>
        <authorList>
            <person name="Kono N."/>
            <person name="Nakamura H."/>
            <person name="Ohtoshi R."/>
            <person name="Tomita M."/>
            <person name="Numata K."/>
            <person name="Arakawa K."/>
        </authorList>
    </citation>
    <scope>NUCLEOTIDE SEQUENCE [LARGE SCALE GENOMIC DNA]</scope>
</reference>
<comment type="caution">
    <text evidence="2">The sequence shown here is derived from an EMBL/GenBank/DDBJ whole genome shotgun (WGS) entry which is preliminary data.</text>
</comment>
<evidence type="ECO:0000313" key="3">
    <source>
        <dbReference type="Proteomes" id="UP000299102"/>
    </source>
</evidence>
<dbReference type="EMBL" id="BGZK01000894">
    <property type="protein sequence ID" value="GBP64315.1"/>
    <property type="molecule type" value="Genomic_DNA"/>
</dbReference>
<evidence type="ECO:0000256" key="1">
    <source>
        <dbReference type="SAM" id="MobiDB-lite"/>
    </source>
</evidence>
<name>A0A4C1XQ36_EUMVA</name>
<sequence>MLRVNNDCATTSFPSAAPSPWIRDVFLYLLRRSILLSIPISTPVRLARCCFDFDSLRSRFNFNPAPILDPGPGSGVCSPDDADSAGGGGSHGGDRRPAGDDGARVGF</sequence>
<evidence type="ECO:0000313" key="2">
    <source>
        <dbReference type="EMBL" id="GBP64315.1"/>
    </source>
</evidence>
<gene>
    <name evidence="2" type="ORF">EVAR_88267_1</name>
</gene>
<proteinExistence type="predicted"/>
<dbReference type="Proteomes" id="UP000299102">
    <property type="component" value="Unassembled WGS sequence"/>
</dbReference>
<dbReference type="AlphaFoldDB" id="A0A4C1XQ36"/>
<feature type="region of interest" description="Disordered" evidence="1">
    <location>
        <begin position="64"/>
        <end position="107"/>
    </location>
</feature>
<feature type="compositionally biased region" description="Basic and acidic residues" evidence="1">
    <location>
        <begin position="92"/>
        <end position="107"/>
    </location>
</feature>